<dbReference type="Proteomes" id="UP000028643">
    <property type="component" value="Unassembled WGS sequence"/>
</dbReference>
<comment type="caution">
    <text evidence="2">The sequence shown here is derived from an EMBL/GenBank/DDBJ whole genome shotgun (WGS) entry which is preliminary data.</text>
</comment>
<gene>
    <name evidence="2" type="ORF">IV02_29110</name>
</gene>
<dbReference type="RefSeq" id="WP_047579473.1">
    <property type="nucleotide sequence ID" value="NZ_JPQT01000163.1"/>
</dbReference>
<dbReference type="AlphaFoldDB" id="A0A085UMU0"/>
<proteinExistence type="predicted"/>
<evidence type="ECO:0000313" key="3">
    <source>
        <dbReference type="Proteomes" id="UP000028643"/>
    </source>
</evidence>
<protein>
    <submittedName>
        <fullName evidence="2">Uncharacterized protein</fullName>
    </submittedName>
</protein>
<dbReference type="PATRIC" id="fig|317.174.peg.5942"/>
<reference evidence="2 3" key="1">
    <citation type="submission" date="2014-07" db="EMBL/GenBank/DDBJ databases">
        <title>Draft Genome Sequences of Environmental Pseudomonas syringae strains.</title>
        <authorList>
            <person name="Baltrus D.A."/>
            <person name="Berge O."/>
            <person name="Morris C."/>
        </authorList>
    </citation>
    <scope>NUCLEOTIDE SEQUENCE [LARGE SCALE GENOMIC DNA]</scope>
    <source>
        <strain evidence="2 3">CEB003</strain>
    </source>
</reference>
<dbReference type="EMBL" id="JPQT01000163">
    <property type="protein sequence ID" value="KFE44503.1"/>
    <property type="molecule type" value="Genomic_DNA"/>
</dbReference>
<accession>A0A085UMU0</accession>
<sequence>MGWRDKLDAAIQKNKEKIVEIVTVENAKKAMSAIAVAAATAAVEKVREEIGKQRERREQFESESDDVLHRIAKSAEGESDASTRMAADVLEKRLRRLESKSIEELRIISASFSHSDAERERASALLRRR</sequence>
<evidence type="ECO:0000313" key="2">
    <source>
        <dbReference type="EMBL" id="KFE44503.1"/>
    </source>
</evidence>
<name>A0A085UMU0_PSESX</name>
<keyword evidence="1" id="KW-0175">Coiled coil</keyword>
<evidence type="ECO:0000256" key="1">
    <source>
        <dbReference type="SAM" id="Coils"/>
    </source>
</evidence>
<organism evidence="2 3">
    <name type="scientific">Pseudomonas syringae</name>
    <dbReference type="NCBI Taxonomy" id="317"/>
    <lineage>
        <taxon>Bacteria</taxon>
        <taxon>Pseudomonadati</taxon>
        <taxon>Pseudomonadota</taxon>
        <taxon>Gammaproteobacteria</taxon>
        <taxon>Pseudomonadales</taxon>
        <taxon>Pseudomonadaceae</taxon>
        <taxon>Pseudomonas</taxon>
    </lineage>
</organism>
<feature type="coiled-coil region" evidence="1">
    <location>
        <begin position="36"/>
        <end position="63"/>
    </location>
</feature>